<dbReference type="InterPro" id="IPR011990">
    <property type="entry name" value="TPR-like_helical_dom_sf"/>
</dbReference>
<dbReference type="InterPro" id="IPR005158">
    <property type="entry name" value="BTAD"/>
</dbReference>
<organism evidence="1 2">
    <name type="scientific">Streptomyces lincolnensis</name>
    <dbReference type="NCBI Taxonomy" id="1915"/>
    <lineage>
        <taxon>Bacteria</taxon>
        <taxon>Bacillati</taxon>
        <taxon>Actinomycetota</taxon>
        <taxon>Actinomycetes</taxon>
        <taxon>Kitasatosporales</taxon>
        <taxon>Streptomycetaceae</taxon>
        <taxon>Streptomyces</taxon>
    </lineage>
</organism>
<evidence type="ECO:0000313" key="1">
    <source>
        <dbReference type="EMBL" id="ANS68727.1"/>
    </source>
</evidence>
<dbReference type="RefSeq" id="WP_067441703.1">
    <property type="nucleotide sequence ID" value="NZ_CP016438.1"/>
</dbReference>
<dbReference type="OrthoDB" id="499349at2"/>
<dbReference type="PATRIC" id="fig|1915.4.peg.7179"/>
<dbReference type="Pfam" id="PF25872">
    <property type="entry name" value="HTH_77"/>
    <property type="match status" value="1"/>
</dbReference>
<protein>
    <submittedName>
        <fullName evidence="1">LuxR family transcriptional regulator</fullName>
    </submittedName>
</protein>
<proteinExistence type="predicted"/>
<dbReference type="Proteomes" id="UP000092598">
    <property type="component" value="Chromosome"/>
</dbReference>
<evidence type="ECO:0000313" key="2">
    <source>
        <dbReference type="Proteomes" id="UP000092598"/>
    </source>
</evidence>
<accession>A0A1B1MJL4</accession>
<dbReference type="SMART" id="SM01043">
    <property type="entry name" value="BTAD"/>
    <property type="match status" value="1"/>
</dbReference>
<name>A0A1B1MJL4_STRLN</name>
<dbReference type="InterPro" id="IPR027417">
    <property type="entry name" value="P-loop_NTPase"/>
</dbReference>
<dbReference type="InterPro" id="IPR036388">
    <property type="entry name" value="WH-like_DNA-bd_sf"/>
</dbReference>
<dbReference type="Pfam" id="PF03704">
    <property type="entry name" value="BTAD"/>
    <property type="match status" value="1"/>
</dbReference>
<keyword evidence="2" id="KW-1185">Reference proteome</keyword>
<reference evidence="1 2" key="1">
    <citation type="submission" date="2016-07" db="EMBL/GenBank/DDBJ databases">
        <title>Enhancement of antibiotic productionsby engineered nitrateutilization in actinobacteria.</title>
        <authorList>
            <person name="Meng S.C."/>
        </authorList>
    </citation>
    <scope>NUCLEOTIDE SEQUENCE [LARGE SCALE GENOMIC DNA]</scope>
    <source>
        <strain evidence="1 2">NRRL 2936</strain>
    </source>
</reference>
<dbReference type="PANTHER" id="PTHR47691:SF3">
    <property type="entry name" value="HTH-TYPE TRANSCRIPTIONAL REGULATOR RV0890C-RELATED"/>
    <property type="match status" value="1"/>
</dbReference>
<dbReference type="Gene3D" id="1.25.40.10">
    <property type="entry name" value="Tetratricopeptide repeat domain"/>
    <property type="match status" value="2"/>
</dbReference>
<dbReference type="AlphaFoldDB" id="A0A1B1MJL4"/>
<dbReference type="SUPFAM" id="SSF52540">
    <property type="entry name" value="P-loop containing nucleoside triphosphate hydrolases"/>
    <property type="match status" value="1"/>
</dbReference>
<dbReference type="SUPFAM" id="SSF48452">
    <property type="entry name" value="TPR-like"/>
    <property type="match status" value="2"/>
</dbReference>
<dbReference type="InterPro" id="IPR058852">
    <property type="entry name" value="HTH_77"/>
</dbReference>
<gene>
    <name evidence="1" type="ORF">SLINC_6503</name>
</gene>
<dbReference type="STRING" id="1915.SLINC_6503"/>
<dbReference type="EMBL" id="CP016438">
    <property type="protein sequence ID" value="ANS68727.1"/>
    <property type="molecule type" value="Genomic_DNA"/>
</dbReference>
<dbReference type="PANTHER" id="PTHR47691">
    <property type="entry name" value="REGULATOR-RELATED"/>
    <property type="match status" value="1"/>
</dbReference>
<sequence length="1049" mass="111285">MTIELTLLTSVSHRGREITAPRIRGLLALLAGELRSGRAAGRLVEGLWPEERPENPTKALQILVSRARRHLGAEVIESTPTGYRLTLREDQVDTGALLLHAAESAVKARAGDHAGALAEAEEGLALWDGAGTDEDAGPGDPLAALRAERAATHQALVRHRALALARTGRRAEAAGPLAALADAHPRDEELLLELMRCRTATTGAPAALAAYDRYRRRLRDELGTDPGPALQELHQELLRGEAPAVRRGVPHEPNPLLGRTADIAAVTRLLHSSRVTSIVGPGGLGKTRLAGAVARDAEQRIVHLVPLAGVRRDDEVAASVASALGVGEGPRHGAGGGDVITGILGTLGAGPALLVLDNCEQVVQGVADLVQALVSRTGDLRVLTTSRAPLGLSSEAVHALPELDLATSVELFEQRARAARPDVDLPADTVAGLCRHLDGLPLATELAAARVRVMSVAEISRRLGDRFALLRGGPRDAPQRHRTLHAVVDWSWNLLAEEGRSALRALSVLPAGFTAEAADRLVGGPDTLEVLEELVDHSLLKVTDTPYGTRFRMLETVREFAAAHRERAGEDAAVTGRFLTWARDFGAAHHDAAFGADAFASWHLVRAEQDNLLQALRLALARADQDTTAAVTAVLAGLWSTEAGAHYARLAALAEDTAVVLSHYRPAPEYVEPTRTATALLTANALVGIGPGAARPLVALRRLPPAPPDTLLRALATVLSALPEALAPGGRGVLDALCASDVPLVACLANGVASYVWEYDQRPDLALAAARRMLDTADDRNGPLLRIWPGARFAELCLQLERGAEAIAPMRDALTALEESGEWTDSIGLRWGVMLAHLQAGDLDAAEHWLEQALRHQPEGAAPDPLTPDLGARAEMALARGDVETGLGLWRRALDRMEHPSGTTPGGEELVATWLPELQAAAVIAHARHGRTDVVDRHLATFPARLATLLDRSSAVPPTEFPLCGALLLALGTADLAKGDPGGVRLIALAERFRCLRTFQPTMSTARARRSAEHADRAAYEDAVSTYAALDVAGMRAAALDLVRGRVTA</sequence>
<dbReference type="KEGG" id="sls:SLINC_6503"/>
<dbReference type="Gene3D" id="1.10.10.10">
    <property type="entry name" value="Winged helix-like DNA-binding domain superfamily/Winged helix DNA-binding domain"/>
    <property type="match status" value="1"/>
</dbReference>